<dbReference type="RefSeq" id="XP_067814443.1">
    <property type="nucleotide sequence ID" value="XM_067959080.1"/>
</dbReference>
<comment type="caution">
    <text evidence="1">The sequence shown here is derived from an EMBL/GenBank/DDBJ whole genome shotgun (WGS) entry which is preliminary data.</text>
</comment>
<proteinExistence type="predicted"/>
<dbReference type="GeneID" id="94344751"/>
<keyword evidence="2" id="KW-1185">Reference proteome</keyword>
<sequence length="132" mass="14424">MRLPLSCIGLPSYSKTNSIPYGKILGEYFEAESKIHNCAIVQIHRGTIITSVLRSRAVRADEKLQTRDHGILKAPPAVALAVAVAFASKFIVSINFASTFHKMQCSEIFKVIQVLSFGKYIGLGVDVIMAQA</sequence>
<protein>
    <submittedName>
        <fullName evidence="1">Uncharacterized protein</fullName>
    </submittedName>
</protein>
<accession>A0A976FEG4</accession>
<reference evidence="1 2" key="1">
    <citation type="journal article" date="2021" name="Genome Biol.">
        <title>AFLAP: assembly-free linkage analysis pipeline using k-mers from genome sequencing data.</title>
        <authorList>
            <person name="Fletcher K."/>
            <person name="Zhang L."/>
            <person name="Gil J."/>
            <person name="Han R."/>
            <person name="Cavanaugh K."/>
            <person name="Michelmore R."/>
        </authorList>
    </citation>
    <scope>NUCLEOTIDE SEQUENCE [LARGE SCALE GENOMIC DNA]</scope>
    <source>
        <strain evidence="1 2">SF5</strain>
    </source>
</reference>
<evidence type="ECO:0000313" key="2">
    <source>
        <dbReference type="Proteomes" id="UP000294530"/>
    </source>
</evidence>
<organism evidence="1 2">
    <name type="scientific">Bremia lactucae</name>
    <name type="common">Lettuce downy mildew</name>
    <dbReference type="NCBI Taxonomy" id="4779"/>
    <lineage>
        <taxon>Eukaryota</taxon>
        <taxon>Sar</taxon>
        <taxon>Stramenopiles</taxon>
        <taxon>Oomycota</taxon>
        <taxon>Peronosporomycetes</taxon>
        <taxon>Peronosporales</taxon>
        <taxon>Peronosporaceae</taxon>
        <taxon>Bremia</taxon>
    </lineage>
</organism>
<name>A0A976FEG4_BRELC</name>
<evidence type="ECO:0000313" key="1">
    <source>
        <dbReference type="EMBL" id="TDH64944.1"/>
    </source>
</evidence>
<dbReference type="AlphaFoldDB" id="A0A976FEG4"/>
<dbReference type="EMBL" id="SHOA02000002">
    <property type="protein sequence ID" value="TDH64944.1"/>
    <property type="molecule type" value="Genomic_DNA"/>
</dbReference>
<gene>
    <name evidence="1" type="ORF">CCR75_000975</name>
</gene>
<dbReference type="Proteomes" id="UP000294530">
    <property type="component" value="Unassembled WGS sequence"/>
</dbReference>
<dbReference type="KEGG" id="blac:94344751"/>